<dbReference type="GO" id="GO:0034213">
    <property type="term" value="P:quinolinate catabolic process"/>
    <property type="evidence" value="ECO:0007669"/>
    <property type="project" value="TreeGrafter"/>
</dbReference>
<dbReference type="InterPro" id="IPR036068">
    <property type="entry name" value="Nicotinate_pribotase-like_C"/>
</dbReference>
<dbReference type="Gene3D" id="3.90.1170.20">
    <property type="entry name" value="Quinolinate phosphoribosyl transferase, N-terminal domain"/>
    <property type="match status" value="1"/>
</dbReference>
<evidence type="ECO:0000313" key="16">
    <source>
        <dbReference type="Proteomes" id="UP000006875"/>
    </source>
</evidence>
<evidence type="ECO:0000256" key="6">
    <source>
        <dbReference type="ARBA" id="ARBA00022642"/>
    </source>
</evidence>
<dbReference type="Pfam" id="PF01729">
    <property type="entry name" value="QRPTase_C"/>
    <property type="match status" value="1"/>
</dbReference>
<comment type="catalytic activity">
    <reaction evidence="10">
        <text>nicotinate beta-D-ribonucleotide + CO2 + diphosphate = quinolinate + 5-phospho-alpha-D-ribose 1-diphosphate + 2 H(+)</text>
        <dbReference type="Rhea" id="RHEA:12733"/>
        <dbReference type="ChEBI" id="CHEBI:15378"/>
        <dbReference type="ChEBI" id="CHEBI:16526"/>
        <dbReference type="ChEBI" id="CHEBI:29959"/>
        <dbReference type="ChEBI" id="CHEBI:33019"/>
        <dbReference type="ChEBI" id="CHEBI:57502"/>
        <dbReference type="ChEBI" id="CHEBI:58017"/>
        <dbReference type="EC" id="2.4.2.19"/>
    </reaction>
</comment>
<dbReference type="PANTHER" id="PTHR32179">
    <property type="entry name" value="NICOTINATE-NUCLEOTIDE PYROPHOSPHORYLASE [CARBOXYLATING]"/>
    <property type="match status" value="1"/>
</dbReference>
<dbReference type="FunFam" id="3.20.20.70:FF:000030">
    <property type="entry name" value="Nicotinate-nucleotide pyrophosphorylase, carboxylating"/>
    <property type="match status" value="1"/>
</dbReference>
<dbReference type="InterPro" id="IPR013785">
    <property type="entry name" value="Aldolase_TIM"/>
</dbReference>
<reference evidence="15 16" key="1">
    <citation type="journal article" date="2010" name="Stand. Genomic Sci.">
        <title>Complete genome sequence of Ilyobacter polytropus type strain (CuHbu1).</title>
        <authorList>
            <person name="Sikorski J."/>
            <person name="Chertkov O."/>
            <person name="Lapidus A."/>
            <person name="Nolan M."/>
            <person name="Lucas S."/>
            <person name="Del Rio T.G."/>
            <person name="Tice H."/>
            <person name="Cheng J.F."/>
            <person name="Tapia R."/>
            <person name="Han C."/>
            <person name="Goodwin L."/>
            <person name="Pitluck S."/>
            <person name="Liolios K."/>
            <person name="Ivanova N."/>
            <person name="Mavromatis K."/>
            <person name="Mikhailova N."/>
            <person name="Pati A."/>
            <person name="Chen A."/>
            <person name="Palaniappan K."/>
            <person name="Land M."/>
            <person name="Hauser L."/>
            <person name="Chang Y.J."/>
            <person name="Jeffries C.D."/>
            <person name="Brambilla E."/>
            <person name="Yasawong M."/>
            <person name="Rohde M."/>
            <person name="Pukall R."/>
            <person name="Spring S."/>
            <person name="Goker M."/>
            <person name="Woyke T."/>
            <person name="Bristow J."/>
            <person name="Eisen J.A."/>
            <person name="Markowitz V."/>
            <person name="Hugenholtz P."/>
            <person name="Kyrpides N.C."/>
            <person name="Klenk H.P."/>
        </authorList>
    </citation>
    <scope>NUCLEOTIDE SEQUENCE [LARGE SCALE GENOMIC DNA]</scope>
    <source>
        <strain evidence="16">ATCC 51220 / DSM 2926 / LMG 16218 / CuHBu1</strain>
        <plasmid evidence="16">pILYOP01</plasmid>
    </source>
</reference>
<evidence type="ECO:0000313" key="15">
    <source>
        <dbReference type="EMBL" id="ADO84083.1"/>
    </source>
</evidence>
<keyword evidence="7 12" id="KW-0328">Glycosyltransferase</keyword>
<comment type="function">
    <text evidence="1">Involved in the catabolism of quinolinic acid (QA).</text>
</comment>
<dbReference type="InterPro" id="IPR022412">
    <property type="entry name" value="Quinolinate_PRibosylTrfase_N"/>
</dbReference>
<dbReference type="UniPathway" id="UPA00253">
    <property type="reaction ID" value="UER00331"/>
</dbReference>
<keyword evidence="8 12" id="KW-0808">Transferase</keyword>
<organism evidence="15 16">
    <name type="scientific">Ilyobacter polytropus (strain ATCC 51220 / DSM 2926 / LMG 16218 / CuHBu1)</name>
    <dbReference type="NCBI Taxonomy" id="572544"/>
    <lineage>
        <taxon>Bacteria</taxon>
        <taxon>Fusobacteriati</taxon>
        <taxon>Fusobacteriota</taxon>
        <taxon>Fusobacteriia</taxon>
        <taxon>Fusobacteriales</taxon>
        <taxon>Fusobacteriaceae</taxon>
        <taxon>Ilyobacter</taxon>
    </lineage>
</organism>
<dbReference type="GO" id="GO:0005737">
    <property type="term" value="C:cytoplasm"/>
    <property type="evidence" value="ECO:0007669"/>
    <property type="project" value="TreeGrafter"/>
</dbReference>
<evidence type="ECO:0000256" key="8">
    <source>
        <dbReference type="ARBA" id="ARBA00022679"/>
    </source>
</evidence>
<dbReference type="FunFam" id="3.90.1170.20:FF:000001">
    <property type="entry name" value="Nicotinate-nucleotide diphosphorylase (Carboxylating)"/>
    <property type="match status" value="1"/>
</dbReference>
<dbReference type="NCBIfam" id="TIGR00078">
    <property type="entry name" value="nadC"/>
    <property type="match status" value="1"/>
</dbReference>
<dbReference type="KEGG" id="ipo:Ilyop_2323"/>
<accession>E3HD83</accession>
<dbReference type="PANTHER" id="PTHR32179:SF3">
    <property type="entry name" value="NICOTINATE-NUCLEOTIDE PYROPHOSPHORYLASE [CARBOXYLATING]"/>
    <property type="match status" value="1"/>
</dbReference>
<name>E3HD83_ILYPC</name>
<evidence type="ECO:0000256" key="4">
    <source>
        <dbReference type="ARBA" id="ARBA00011218"/>
    </source>
</evidence>
<dbReference type="Proteomes" id="UP000006875">
    <property type="component" value="Plasmid pILYOP01"/>
</dbReference>
<dbReference type="PIRSF" id="PIRSF006250">
    <property type="entry name" value="NadC_ModD"/>
    <property type="match status" value="1"/>
</dbReference>
<dbReference type="RefSeq" id="WP_013388742.1">
    <property type="nucleotide sequence ID" value="NC_014633.1"/>
</dbReference>
<protein>
    <recommendedName>
        <fullName evidence="11">Probable nicotinate-nucleotide pyrophosphorylase [carboxylating]</fullName>
        <ecNumber evidence="5">2.4.2.19</ecNumber>
    </recommendedName>
    <alternativeName>
        <fullName evidence="9">Quinolinate phosphoribosyltransferase [decarboxylating]</fullName>
    </alternativeName>
</protein>
<evidence type="ECO:0000259" key="13">
    <source>
        <dbReference type="Pfam" id="PF01729"/>
    </source>
</evidence>
<evidence type="ECO:0000259" key="14">
    <source>
        <dbReference type="Pfam" id="PF02749"/>
    </source>
</evidence>
<dbReference type="InterPro" id="IPR027277">
    <property type="entry name" value="NadC/ModD"/>
</dbReference>
<dbReference type="AlphaFoldDB" id="E3HD83"/>
<proteinExistence type="inferred from homology"/>
<feature type="domain" description="Quinolinate phosphoribosyl transferase N-terminal" evidence="14">
    <location>
        <begin position="22"/>
        <end position="106"/>
    </location>
</feature>
<evidence type="ECO:0000256" key="7">
    <source>
        <dbReference type="ARBA" id="ARBA00022676"/>
    </source>
</evidence>
<evidence type="ECO:0000256" key="9">
    <source>
        <dbReference type="ARBA" id="ARBA00033102"/>
    </source>
</evidence>
<keyword evidence="16" id="KW-1185">Reference proteome</keyword>
<keyword evidence="15" id="KW-0614">Plasmid</keyword>
<dbReference type="InterPro" id="IPR004393">
    <property type="entry name" value="NadC"/>
</dbReference>
<evidence type="ECO:0000256" key="3">
    <source>
        <dbReference type="ARBA" id="ARBA00009400"/>
    </source>
</evidence>
<dbReference type="GO" id="GO:0004514">
    <property type="term" value="F:nicotinate-nucleotide diphosphorylase (carboxylating) activity"/>
    <property type="evidence" value="ECO:0007669"/>
    <property type="project" value="UniProtKB-EC"/>
</dbReference>
<sequence length="279" mass="31382">MNYVIIDDIIKNALLEDKVHDDITTESITSLDSKAEIDLISKENGKICGLNVFSRVFEILGDVDINFIKKEGELVRKGEIIAKLTGCTRVLLSGERVALNLLQRMSGIATAAYEASEILKEYGIKIFDTRKTTPGLRYLEKYSVLTGGGFNHRFDLSDMAMVKDNHILAAGSIKKAVELIRTIHPFIKKIEVETESLEQVKEAIEAKADIIMLDNMEDELLKECINYINGRAIIEVSGNMDEKRLQNLKKFKIDYVSMGKLTHSVKALDISMKNLKILK</sequence>
<comment type="subunit">
    <text evidence="4">Hexamer formed by 3 homodimers.</text>
</comment>
<dbReference type="CDD" id="cd01572">
    <property type="entry name" value="QPRTase"/>
    <property type="match status" value="1"/>
</dbReference>
<evidence type="ECO:0000256" key="2">
    <source>
        <dbReference type="ARBA" id="ARBA00004893"/>
    </source>
</evidence>
<keyword evidence="6" id="KW-0662">Pyridine nucleotide biosynthesis</keyword>
<dbReference type="Pfam" id="PF02749">
    <property type="entry name" value="QRPTase_N"/>
    <property type="match status" value="1"/>
</dbReference>
<geneLocation type="plasmid" evidence="15 16">
    <name>pILYOP01</name>
</geneLocation>
<feature type="domain" description="Quinolinate phosphoribosyl transferase C-terminal" evidence="13">
    <location>
        <begin position="108"/>
        <end position="273"/>
    </location>
</feature>
<dbReference type="InterPro" id="IPR002638">
    <property type="entry name" value="Quinolinate_PRibosylTrfase_C"/>
</dbReference>
<evidence type="ECO:0000256" key="12">
    <source>
        <dbReference type="PIRNR" id="PIRNR006250"/>
    </source>
</evidence>
<dbReference type="EC" id="2.4.2.19" evidence="5"/>
<dbReference type="SUPFAM" id="SSF54675">
    <property type="entry name" value="Nicotinate/Quinolinate PRTase N-terminal domain-like"/>
    <property type="match status" value="1"/>
</dbReference>
<comment type="pathway">
    <text evidence="2">Cofactor biosynthesis; NAD(+) biosynthesis; nicotinate D-ribonucleotide from quinolinate: step 1/1.</text>
</comment>
<evidence type="ECO:0000256" key="10">
    <source>
        <dbReference type="ARBA" id="ARBA00047445"/>
    </source>
</evidence>
<dbReference type="EMBL" id="CP002282">
    <property type="protein sequence ID" value="ADO84083.1"/>
    <property type="molecule type" value="Genomic_DNA"/>
</dbReference>
<dbReference type="OrthoDB" id="9782546at2"/>
<evidence type="ECO:0000256" key="1">
    <source>
        <dbReference type="ARBA" id="ARBA00003237"/>
    </source>
</evidence>
<dbReference type="GO" id="GO:0009435">
    <property type="term" value="P:NAD+ biosynthetic process"/>
    <property type="evidence" value="ECO:0007669"/>
    <property type="project" value="UniProtKB-UniPathway"/>
</dbReference>
<evidence type="ECO:0000256" key="5">
    <source>
        <dbReference type="ARBA" id="ARBA00011944"/>
    </source>
</evidence>
<dbReference type="Gene3D" id="3.20.20.70">
    <property type="entry name" value="Aldolase class I"/>
    <property type="match status" value="1"/>
</dbReference>
<dbReference type="SUPFAM" id="SSF51690">
    <property type="entry name" value="Nicotinate/Quinolinate PRTase C-terminal domain-like"/>
    <property type="match status" value="1"/>
</dbReference>
<dbReference type="InterPro" id="IPR037128">
    <property type="entry name" value="Quinolinate_PRibosylTase_N_sf"/>
</dbReference>
<evidence type="ECO:0000256" key="11">
    <source>
        <dbReference type="ARBA" id="ARBA00069173"/>
    </source>
</evidence>
<gene>
    <name evidence="15" type="ordered locus">Ilyop_2323</name>
</gene>
<dbReference type="HOGENOM" id="CLU_039622_0_1_0"/>
<comment type="similarity">
    <text evidence="3 12">Belongs to the NadC/ModD family.</text>
</comment>